<evidence type="ECO:0000313" key="1">
    <source>
        <dbReference type="EMBL" id="KAI3807300.1"/>
    </source>
</evidence>
<protein>
    <submittedName>
        <fullName evidence="1">Uncharacterized protein</fullName>
    </submittedName>
</protein>
<evidence type="ECO:0000313" key="2">
    <source>
        <dbReference type="Proteomes" id="UP001056120"/>
    </source>
</evidence>
<comment type="caution">
    <text evidence="1">The sequence shown here is derived from an EMBL/GenBank/DDBJ whole genome shotgun (WGS) entry which is preliminary data.</text>
</comment>
<proteinExistence type="predicted"/>
<dbReference type="Proteomes" id="UP001056120">
    <property type="component" value="Linkage Group LG08"/>
</dbReference>
<gene>
    <name evidence="1" type="ORF">L1987_23226</name>
</gene>
<reference evidence="2" key="1">
    <citation type="journal article" date="2022" name="Mol. Ecol. Resour.">
        <title>The genomes of chicory, endive, great burdock and yacon provide insights into Asteraceae palaeo-polyploidization history and plant inulin production.</title>
        <authorList>
            <person name="Fan W."/>
            <person name="Wang S."/>
            <person name="Wang H."/>
            <person name="Wang A."/>
            <person name="Jiang F."/>
            <person name="Liu H."/>
            <person name="Zhao H."/>
            <person name="Xu D."/>
            <person name="Zhang Y."/>
        </authorList>
    </citation>
    <scope>NUCLEOTIDE SEQUENCE [LARGE SCALE GENOMIC DNA]</scope>
    <source>
        <strain evidence="2">cv. Yunnan</strain>
    </source>
</reference>
<dbReference type="EMBL" id="CM042025">
    <property type="protein sequence ID" value="KAI3807300.1"/>
    <property type="molecule type" value="Genomic_DNA"/>
</dbReference>
<reference evidence="1 2" key="2">
    <citation type="journal article" date="2022" name="Mol. Ecol. Resour.">
        <title>The genomes of chicory, endive, great burdock and yacon provide insights into Asteraceae paleo-polyploidization history and plant inulin production.</title>
        <authorList>
            <person name="Fan W."/>
            <person name="Wang S."/>
            <person name="Wang H."/>
            <person name="Wang A."/>
            <person name="Jiang F."/>
            <person name="Liu H."/>
            <person name="Zhao H."/>
            <person name="Xu D."/>
            <person name="Zhang Y."/>
        </authorList>
    </citation>
    <scope>NUCLEOTIDE SEQUENCE [LARGE SCALE GENOMIC DNA]</scope>
    <source>
        <strain evidence="2">cv. Yunnan</strain>
        <tissue evidence="1">Leaves</tissue>
    </source>
</reference>
<keyword evidence="2" id="KW-1185">Reference proteome</keyword>
<name>A0ACB9IH27_9ASTR</name>
<accession>A0ACB9IH27</accession>
<sequence length="123" mass="14051">MDSSWLGCRSVPTSTSATKRTCYEEIQVGLTSFYSSLNPNSLFIISRCSTIFIIRSNIKPIKSSGMFFHIQNLIQMTTRTIPSASLCLFHLCCRRRLLQPNFIGAAVQLHLIRLRSCFRKQIM</sequence>
<organism evidence="1 2">
    <name type="scientific">Smallanthus sonchifolius</name>
    <dbReference type="NCBI Taxonomy" id="185202"/>
    <lineage>
        <taxon>Eukaryota</taxon>
        <taxon>Viridiplantae</taxon>
        <taxon>Streptophyta</taxon>
        <taxon>Embryophyta</taxon>
        <taxon>Tracheophyta</taxon>
        <taxon>Spermatophyta</taxon>
        <taxon>Magnoliopsida</taxon>
        <taxon>eudicotyledons</taxon>
        <taxon>Gunneridae</taxon>
        <taxon>Pentapetalae</taxon>
        <taxon>asterids</taxon>
        <taxon>campanulids</taxon>
        <taxon>Asterales</taxon>
        <taxon>Asteraceae</taxon>
        <taxon>Asteroideae</taxon>
        <taxon>Heliantheae alliance</taxon>
        <taxon>Millerieae</taxon>
        <taxon>Smallanthus</taxon>
    </lineage>
</organism>